<sequence length="373" mass="40228">MALLFGLGAAQPVLLTGNPVPSAFVEQALRRALGWSGLEAPSLPAQPPLDYGQQRVLNLGSAQVALEHAPYPPHRTTQLLLSNDPEAVTASRGLFHYRFAAGEGVRLVYHHKNGSAGPLDFELRLSNPTPERVQVWVSDAAGGPVADEVYAGHVATKRWLELYWNQVGQLIELPPYSTRLLLKLPSRGQQVVSGLLEAVVTQGPAATLNLIARIPGEGDPPLETYAQGPVYRFASLEKHVSQTHVAGKSTLMSLGEGAFQNGAGKAIKGSWGVLYTYELRLQNPSDTPRTVGLRLSAAGGIARGVVWLEGQGYELPLLRPGQPYELTRVMLNARSERHIRLSTLPAAGSNYPLRLLLYDPLATTDPGPTGQTR</sequence>
<protein>
    <submittedName>
        <fullName evidence="1">Uncharacterized protein</fullName>
    </submittedName>
</protein>
<dbReference type="EMBL" id="QWLA01000062">
    <property type="protein sequence ID" value="RIH84174.1"/>
    <property type="molecule type" value="Genomic_DNA"/>
</dbReference>
<reference evidence="1 2" key="1">
    <citation type="submission" date="2018-08" db="EMBL/GenBank/DDBJ databases">
        <title>Meiothermus roseus NBRC 110900 genome sequencing project.</title>
        <authorList>
            <person name="Da Costa M.S."/>
            <person name="Albuquerque L."/>
            <person name="Raposo P."/>
            <person name="Froufe H.J.C."/>
            <person name="Barroso C.S."/>
            <person name="Egas C."/>
        </authorList>
    </citation>
    <scope>NUCLEOTIDE SEQUENCE [LARGE SCALE GENOMIC DNA]</scope>
    <source>
        <strain evidence="1 2">NBRC 110900</strain>
    </source>
</reference>
<comment type="caution">
    <text evidence="1">The sequence shown here is derived from an EMBL/GenBank/DDBJ whole genome shotgun (WGS) entry which is preliminary data.</text>
</comment>
<accession>A0A399EHN8</accession>
<dbReference type="Proteomes" id="UP000265341">
    <property type="component" value="Unassembled WGS sequence"/>
</dbReference>
<name>A0A399EHN8_9DEIN</name>
<evidence type="ECO:0000313" key="2">
    <source>
        <dbReference type="Proteomes" id="UP000265341"/>
    </source>
</evidence>
<dbReference type="AlphaFoldDB" id="A0A399EHN8"/>
<organism evidence="1 2">
    <name type="scientific">Calidithermus roseus</name>
    <dbReference type="NCBI Taxonomy" id="1644118"/>
    <lineage>
        <taxon>Bacteria</taxon>
        <taxon>Thermotogati</taxon>
        <taxon>Deinococcota</taxon>
        <taxon>Deinococci</taxon>
        <taxon>Thermales</taxon>
        <taxon>Thermaceae</taxon>
        <taxon>Calidithermus</taxon>
    </lineage>
</organism>
<gene>
    <name evidence="1" type="ORF">Mrose_02761</name>
</gene>
<keyword evidence="2" id="KW-1185">Reference proteome</keyword>
<proteinExistence type="predicted"/>
<evidence type="ECO:0000313" key="1">
    <source>
        <dbReference type="EMBL" id="RIH84174.1"/>
    </source>
</evidence>